<dbReference type="Proteomes" id="UP000217736">
    <property type="component" value="Chromosome"/>
</dbReference>
<evidence type="ECO:0000313" key="1">
    <source>
        <dbReference type="EMBL" id="BAX91760.1"/>
    </source>
</evidence>
<reference evidence="2" key="1">
    <citation type="submission" date="2017-06" db="EMBL/GenBank/DDBJ databases">
        <title>Complete Genome Sequence of Mycobacterium shigaense.</title>
        <authorList>
            <person name="Fukano H."/>
            <person name="Yoshida M."/>
            <person name="Kazumi Y."/>
            <person name="Ogura Y."/>
            <person name="Mitarai S."/>
            <person name="Hayashi T."/>
            <person name="Hoshino Y."/>
        </authorList>
    </citation>
    <scope>NUCLEOTIDE SEQUENCE [LARGE SCALE GENOMIC DNA]</scope>
    <source>
        <strain evidence="2">UN-152</strain>
    </source>
</reference>
<dbReference type="AlphaFoldDB" id="A0A1Z4EFR3"/>
<dbReference type="InterPro" id="IPR021315">
    <property type="entry name" value="Gap/Sap"/>
</dbReference>
<protein>
    <submittedName>
        <fullName evidence="1">Membrane protein</fullName>
    </submittedName>
</protein>
<name>A0A1Z4EFR3_9MYCO</name>
<keyword evidence="2" id="KW-1185">Reference proteome</keyword>
<dbReference type="Pfam" id="PF11139">
    <property type="entry name" value="SfLAP"/>
    <property type="match status" value="1"/>
</dbReference>
<proteinExistence type="predicted"/>
<gene>
    <name evidence="1" type="ORF">MSG_01606</name>
</gene>
<dbReference type="KEGG" id="mshg:MSG_01606"/>
<evidence type="ECO:0000313" key="2">
    <source>
        <dbReference type="Proteomes" id="UP000217736"/>
    </source>
</evidence>
<sequence>MVPLALVIATSPFSVVPAILVLDTPRPRPTGLAYLLGWIAGLTVVTGASLGLSGGIEDVGDPPAWMSWLRVVLGAALIIWSVYSWITRHRRTHTPAWIRHVTAFTPTRAAVFAALLPALVLKQLSVCVAAGVSLRGAGLGFIGGVIGFAVFLALSASTVAIPVVGYLAWPSRFGPLLGRLRAWLQRHATTIVAVVLTIIGAVLVREGVSQLLSTPQVARASVVCVHSQPPALWAPSGTPFARE</sequence>
<organism evidence="1 2">
    <name type="scientific">Mycobacterium shigaense</name>
    <dbReference type="NCBI Taxonomy" id="722731"/>
    <lineage>
        <taxon>Bacteria</taxon>
        <taxon>Bacillati</taxon>
        <taxon>Actinomycetota</taxon>
        <taxon>Actinomycetes</taxon>
        <taxon>Mycobacteriales</taxon>
        <taxon>Mycobacteriaceae</taxon>
        <taxon>Mycobacterium</taxon>
        <taxon>Mycobacterium simiae complex</taxon>
    </lineage>
</organism>
<dbReference type="EMBL" id="AP018164">
    <property type="protein sequence ID" value="BAX91760.1"/>
    <property type="molecule type" value="Genomic_DNA"/>
</dbReference>
<accession>A0A1Z4EFR3</accession>